<dbReference type="PANTHER" id="PTHR40841:SF2">
    <property type="entry name" value="SIDEROPHORE-DEGRADING ESTERASE (EUROFUNG)"/>
    <property type="match status" value="1"/>
</dbReference>
<evidence type="ECO:0000313" key="6">
    <source>
        <dbReference type="Proteomes" id="UP000273898"/>
    </source>
</evidence>
<dbReference type="InterPro" id="IPR000801">
    <property type="entry name" value="Esterase-like"/>
</dbReference>
<dbReference type="SUPFAM" id="SSF53474">
    <property type="entry name" value="alpha/beta-Hydrolases"/>
    <property type="match status" value="1"/>
</dbReference>
<comment type="similarity">
    <text evidence="1">Belongs to the esterase D family.</text>
</comment>
<dbReference type="Pfam" id="PF00756">
    <property type="entry name" value="Esterase"/>
    <property type="match status" value="1"/>
</dbReference>
<dbReference type="GO" id="GO:0016788">
    <property type="term" value="F:hydrolase activity, acting on ester bonds"/>
    <property type="evidence" value="ECO:0007669"/>
    <property type="project" value="TreeGrafter"/>
</dbReference>
<dbReference type="InterPro" id="IPR052558">
    <property type="entry name" value="Siderophore_Hydrolase_D"/>
</dbReference>
<dbReference type="Pfam" id="PF07691">
    <property type="entry name" value="PA14"/>
    <property type="match status" value="1"/>
</dbReference>
<proteinExistence type="inferred from homology"/>
<organism evidence="4 6">
    <name type="scientific">Pedobacter alluvionis</name>
    <dbReference type="NCBI Taxonomy" id="475253"/>
    <lineage>
        <taxon>Bacteria</taxon>
        <taxon>Pseudomonadati</taxon>
        <taxon>Bacteroidota</taxon>
        <taxon>Sphingobacteriia</taxon>
        <taxon>Sphingobacteriales</taxon>
        <taxon>Sphingobacteriaceae</taxon>
        <taxon>Pedobacter</taxon>
    </lineage>
</organism>
<dbReference type="EMBL" id="SOPX01000005">
    <property type="protein sequence ID" value="TFB28632.1"/>
    <property type="molecule type" value="Genomic_DNA"/>
</dbReference>
<sequence length="495" mass="57023">MLSIIRVFIVSISLFIGCVHAQSNFNQKDSIFSSSLQETRKIEVILPKNYDAKIKDVYDVLYVLDGEWYTELLPNAYNFAKSAGFVPNTIIVLIPNIYIKGINQRNRDFEPFNKNNGAGYAAFLSFLEKELFIFIDKQYPNSGKRSLLGSSLGGLFTVYTFLTNPDIFKAYLACDPNLDWNEEYLSKLAVKRLPEFKNKKSILFIATNDYSFKANGGYNFRQTLTAKAPESLHWQVNTYQNETHYSLQYKAFYDALRYSYSGFCLEKFDLIPKDALIELNKPLRLYISNKNPTVRFTIDGKEPTMKSSRLSPDESIVINRKTIVKVKNLATREQYADSMNLFFNLTDRSKEMKTEQMGDTSTVHFVSLGMWMELPSLKNIESISSTQTDSINTKANNYTSKIYFTRKKIKVNQDGYYVFVADAPDGSRLYLGDKLLINHPGKPKFGIQSFAVYLKRGYYTVKSQLLQIGDAKKPILRVFKTTKLNDKWWENEIQL</sequence>
<dbReference type="RefSeq" id="WP_121287411.1">
    <property type="nucleotide sequence ID" value="NZ_RCCK01000015.1"/>
</dbReference>
<evidence type="ECO:0000313" key="7">
    <source>
        <dbReference type="Proteomes" id="UP000297429"/>
    </source>
</evidence>
<dbReference type="InterPro" id="IPR011658">
    <property type="entry name" value="PA14_dom"/>
</dbReference>
<dbReference type="PANTHER" id="PTHR40841">
    <property type="entry name" value="SIDEROPHORE TRIACETYLFUSARININE C ESTERASE"/>
    <property type="match status" value="1"/>
</dbReference>
<evidence type="ECO:0000313" key="5">
    <source>
        <dbReference type="EMBL" id="TFB28632.1"/>
    </source>
</evidence>
<reference evidence="5 7" key="2">
    <citation type="submission" date="2019-03" db="EMBL/GenBank/DDBJ databases">
        <authorList>
            <person name="He R.-H."/>
        </authorList>
    </citation>
    <scope>NUCLEOTIDE SEQUENCE [LARGE SCALE GENOMIC DNA]</scope>
    <source>
        <strain evidence="5 7">DSM 19624</strain>
    </source>
</reference>
<dbReference type="OrthoDB" id="9784036at2"/>
<accession>A0A497XTP2</accession>
<dbReference type="Proteomes" id="UP000273898">
    <property type="component" value="Unassembled WGS sequence"/>
</dbReference>
<dbReference type="EMBL" id="RCCK01000015">
    <property type="protein sequence ID" value="RLJ71844.1"/>
    <property type="molecule type" value="Genomic_DNA"/>
</dbReference>
<keyword evidence="2 4" id="KW-0378">Hydrolase</keyword>
<comment type="caution">
    <text evidence="4">The sequence shown here is derived from an EMBL/GenBank/DDBJ whole genome shotgun (WGS) entry which is preliminary data.</text>
</comment>
<dbReference type="Gene3D" id="3.40.50.1820">
    <property type="entry name" value="alpha/beta hydrolase"/>
    <property type="match status" value="1"/>
</dbReference>
<evidence type="ECO:0000256" key="1">
    <source>
        <dbReference type="ARBA" id="ARBA00005622"/>
    </source>
</evidence>
<evidence type="ECO:0000259" key="3">
    <source>
        <dbReference type="Pfam" id="PF07691"/>
    </source>
</evidence>
<dbReference type="AlphaFoldDB" id="A0A497XTP2"/>
<dbReference type="PROSITE" id="PS51257">
    <property type="entry name" value="PROKAR_LIPOPROTEIN"/>
    <property type="match status" value="1"/>
</dbReference>
<keyword evidence="7" id="KW-1185">Reference proteome</keyword>
<dbReference type="InterPro" id="IPR029058">
    <property type="entry name" value="AB_hydrolase_fold"/>
</dbReference>
<evidence type="ECO:0000313" key="4">
    <source>
        <dbReference type="EMBL" id="RLJ71844.1"/>
    </source>
</evidence>
<protein>
    <submittedName>
        <fullName evidence="4">Putative alpha/beta superfamily hydrolase</fullName>
    </submittedName>
</protein>
<name>A0A497XTP2_9SPHI</name>
<gene>
    <name evidence="4" type="ORF">BCL90_4661</name>
    <name evidence="5" type="ORF">E3V97_21125</name>
</gene>
<dbReference type="Proteomes" id="UP000297429">
    <property type="component" value="Unassembled WGS sequence"/>
</dbReference>
<evidence type="ECO:0000256" key="2">
    <source>
        <dbReference type="ARBA" id="ARBA00022801"/>
    </source>
</evidence>
<reference evidence="4 6" key="1">
    <citation type="submission" date="2018-10" db="EMBL/GenBank/DDBJ databases">
        <title>Genomic Encyclopedia of Archaeal and Bacterial Type Strains, Phase II (KMG-II): from individual species to whole genera.</title>
        <authorList>
            <person name="Goeker M."/>
        </authorList>
    </citation>
    <scope>NUCLEOTIDE SEQUENCE [LARGE SCALE GENOMIC DNA]</scope>
    <source>
        <strain evidence="4 6">DSM 19624</strain>
    </source>
</reference>
<feature type="domain" description="PA14" evidence="3">
    <location>
        <begin position="408"/>
        <end position="462"/>
    </location>
</feature>